<protein>
    <submittedName>
        <fullName evidence="1">Trehalase-domain-containing protein</fullName>
    </submittedName>
</protein>
<proteinExistence type="predicted"/>
<evidence type="ECO:0000313" key="2">
    <source>
        <dbReference type="Proteomes" id="UP001489719"/>
    </source>
</evidence>
<name>A0ACC3TML1_9ASCO</name>
<dbReference type="Proteomes" id="UP001489719">
    <property type="component" value="Unassembled WGS sequence"/>
</dbReference>
<dbReference type="EMBL" id="MU970083">
    <property type="protein sequence ID" value="KAK9322132.1"/>
    <property type="molecule type" value="Genomic_DNA"/>
</dbReference>
<organism evidence="1 2">
    <name type="scientific">Lipomyces orientalis</name>
    <dbReference type="NCBI Taxonomy" id="1233043"/>
    <lineage>
        <taxon>Eukaryota</taxon>
        <taxon>Fungi</taxon>
        <taxon>Dikarya</taxon>
        <taxon>Ascomycota</taxon>
        <taxon>Saccharomycotina</taxon>
        <taxon>Lipomycetes</taxon>
        <taxon>Lipomycetales</taxon>
        <taxon>Lipomycetaceae</taxon>
        <taxon>Lipomyces</taxon>
    </lineage>
</organism>
<sequence>MMARNSVSAAAGSRQSSISSAGSIDPLSVAQVYYGPETDFTTHRVTNLIRTRTLSTVQTRSTHDTPEFLKSVPRRRASQDAQSMTPRKFLVDVNSTLQALLESEDTDGNMQITIEDLGPKVLQLGTANSNGFNKFDIRGTYMLSNLLQELTLAKEYGRKSIILDEQRLNENPVSRLSRLIRTQFWDSLTRRIDASLLEVIAVDPKNRSNDQSPRIYVPPTEKEQYEYYIKEAAKRPHLNLQVEYLPSSITAEWVKSVNDKPGLLALAMDHVVDEFTGQPTLRGKPFVVPGGRFNELYGWDSYMIALGLLVDGRVDLAKGILENFIFEINHYGKILNANRSYYLCRSQPPFLTDLALKVYEKTKFEPGALNLLQESFEAAIEEYSRVWMSPPRLDQESGLSCYHPAGIGIPPETEASHFEHLLMPFAEKHKLSLEEFQRQYNDGIVKESALDEYFVHDRAVRESGHDTTYRLEKRCANLATIDLNSLLYKYEVDIAHTIRTKFGDKLVLADGTVETSAPWDRRARRRKLLIDQYLWDEEKGMYFDYDIVQKQKSDYESATTLWAMWAGCASPQQAARLVSVALPKFEEFGGLVSGTERSRGVIGLDRPNRQWDYPYGWAPQQILAWVGLIRYGYEEDAERLIYRWLYMITKAFVDYNGIVVEKYDVTRPVDPHRVDAEYGNQGSDFKGVAKEGFGWVNASYAFGLTLITSHARRALGACTPPGLFYASQNSYI</sequence>
<keyword evidence="2" id="KW-1185">Reference proteome</keyword>
<evidence type="ECO:0000313" key="1">
    <source>
        <dbReference type="EMBL" id="KAK9322132.1"/>
    </source>
</evidence>
<accession>A0ACC3TML1</accession>
<reference evidence="2" key="1">
    <citation type="journal article" date="2024" name="Front. Bioeng. Biotechnol.">
        <title>Genome-scale model development and genomic sequencing of the oleaginous clade Lipomyces.</title>
        <authorList>
            <person name="Czajka J.J."/>
            <person name="Han Y."/>
            <person name="Kim J."/>
            <person name="Mondo S.J."/>
            <person name="Hofstad B.A."/>
            <person name="Robles A."/>
            <person name="Haridas S."/>
            <person name="Riley R."/>
            <person name="LaButti K."/>
            <person name="Pangilinan J."/>
            <person name="Andreopoulos W."/>
            <person name="Lipzen A."/>
            <person name="Yan J."/>
            <person name="Wang M."/>
            <person name="Ng V."/>
            <person name="Grigoriev I.V."/>
            <person name="Spatafora J.W."/>
            <person name="Magnuson J.K."/>
            <person name="Baker S.E."/>
            <person name="Pomraning K.R."/>
        </authorList>
    </citation>
    <scope>NUCLEOTIDE SEQUENCE [LARGE SCALE GENOMIC DNA]</scope>
    <source>
        <strain evidence="2">CBS 10300</strain>
    </source>
</reference>
<gene>
    <name evidence="1" type="ORF">V1517DRAFT_324436</name>
</gene>
<comment type="caution">
    <text evidence="1">The sequence shown here is derived from an EMBL/GenBank/DDBJ whole genome shotgun (WGS) entry which is preliminary data.</text>
</comment>